<dbReference type="SUPFAM" id="SSF47391">
    <property type="entry name" value="Dimerization-anchoring domain of cAMP-dependent PK regulatory subunit"/>
    <property type="match status" value="1"/>
</dbReference>
<feature type="region of interest" description="Disordered" evidence="1">
    <location>
        <begin position="160"/>
        <end position="218"/>
    </location>
</feature>
<reference evidence="3" key="1">
    <citation type="submission" date="2016-01" db="EMBL/GenBank/DDBJ databases">
        <title>Reference transcriptome for the parasite Schistocephalus solidus: insights into the molecular evolution of parasitism.</title>
        <authorList>
            <person name="Hebert F.O."/>
            <person name="Grambauer S."/>
            <person name="Barber I."/>
            <person name="Landry C.R."/>
            <person name="Aubin-Horth N."/>
        </authorList>
    </citation>
    <scope>NUCLEOTIDE SEQUENCE</scope>
</reference>
<dbReference type="PROSITE" id="PS50096">
    <property type="entry name" value="IQ"/>
    <property type="match status" value="3"/>
</dbReference>
<dbReference type="Pfam" id="PF00612">
    <property type="entry name" value="IQ"/>
    <property type="match status" value="3"/>
</dbReference>
<accession>A0A0X3P5S4</accession>
<dbReference type="SMART" id="SM00394">
    <property type="entry name" value="RIIa"/>
    <property type="match status" value="1"/>
</dbReference>
<sequence>MSAPFSNTRLRVPPGFQNILECFAREVLRLQPMDIYKFGMDYFDLLLRKRRETGEMDVAKLGAAFEDRYYNSRSFMMSSKKPTDMDSDEAVTIIQSTYRRHLQSDTIKKLTENEAATVIQAAYRSYVTRASLSSHPQDEADIEESDLTKMEASGYLESIEKVDLKEATDEPTTANEESEKHREIQIEVETEEHGNEEVLERRVNSGPLKAHGAKSPSEEDAAIIIQVAYRDHLQRNSETLLQRQSKSDAPQIFNESSIEISRAQSSNQASKSPMEDEGSNLSMHQASASMGRNPPSREPSAASGRMDTKELTGLAEEEAAIIIQRAYRAHSSINSTSLPPNLISSEPFQDREINSRRASAGSEQEATSRRTSAKSEKKVTSPQSSAVLEKKILSRKSSAKSEKEASREASAALDRKLSSRKHSAGSTASLIEDTVMGVKIGERPNMEASRKSSAGVPDFDKSLELVENQPDSPRTEIAREEEHLDVESHHEFVSGEDKPDGNNKQSGDVSKEVESRSEGSSPVKNEEPVGGDTVNTFPEETLKEIPDVGIVEVDSEDRDVLSSEKTEESDVTATNS</sequence>
<feature type="compositionally biased region" description="Basic and acidic residues" evidence="1">
    <location>
        <begin position="558"/>
        <end position="568"/>
    </location>
</feature>
<dbReference type="EMBL" id="GEEE01016087">
    <property type="protein sequence ID" value="JAP47138.1"/>
    <property type="molecule type" value="Transcribed_RNA"/>
</dbReference>
<dbReference type="Pfam" id="PF02197">
    <property type="entry name" value="RIIa"/>
    <property type="match status" value="1"/>
</dbReference>
<dbReference type="InterPro" id="IPR000048">
    <property type="entry name" value="IQ_motif_EF-hand-BS"/>
</dbReference>
<feature type="compositionally biased region" description="Polar residues" evidence="1">
    <location>
        <begin position="260"/>
        <end position="271"/>
    </location>
</feature>
<dbReference type="PANTHER" id="PTHR10699:SF11">
    <property type="entry name" value="IGLOO, ISOFORM A"/>
    <property type="match status" value="1"/>
</dbReference>
<dbReference type="PANTHER" id="PTHR10699">
    <property type="entry name" value="NEUROMODULIN"/>
    <property type="match status" value="1"/>
</dbReference>
<feature type="compositionally biased region" description="Basic and acidic residues" evidence="1">
    <location>
        <begin position="440"/>
        <end position="450"/>
    </location>
</feature>
<feature type="compositionally biased region" description="Basic and acidic residues" evidence="1">
    <location>
        <begin position="177"/>
        <end position="203"/>
    </location>
</feature>
<evidence type="ECO:0000256" key="1">
    <source>
        <dbReference type="SAM" id="MobiDB-lite"/>
    </source>
</evidence>
<dbReference type="Gene3D" id="1.20.5.190">
    <property type="match status" value="2"/>
</dbReference>
<dbReference type="InterPro" id="IPR003117">
    <property type="entry name" value="cAMP_dep_PK_reg_su_I/II_a/b"/>
</dbReference>
<dbReference type="GO" id="GO:0005516">
    <property type="term" value="F:calmodulin binding"/>
    <property type="evidence" value="ECO:0007669"/>
    <property type="project" value="TreeGrafter"/>
</dbReference>
<feature type="compositionally biased region" description="Basic and acidic residues" evidence="1">
    <location>
        <begin position="473"/>
        <end position="501"/>
    </location>
</feature>
<dbReference type="CDD" id="cd23767">
    <property type="entry name" value="IQCD"/>
    <property type="match status" value="1"/>
</dbReference>
<organism evidence="3">
    <name type="scientific">Schistocephalus solidus</name>
    <name type="common">Tapeworm</name>
    <dbReference type="NCBI Taxonomy" id="70667"/>
    <lineage>
        <taxon>Eukaryota</taxon>
        <taxon>Metazoa</taxon>
        <taxon>Spiralia</taxon>
        <taxon>Lophotrochozoa</taxon>
        <taxon>Platyhelminthes</taxon>
        <taxon>Cestoda</taxon>
        <taxon>Eucestoda</taxon>
        <taxon>Diphyllobothriidea</taxon>
        <taxon>Diphyllobothriidae</taxon>
        <taxon>Schistocephalus</taxon>
    </lineage>
</organism>
<dbReference type="InterPro" id="IPR047579">
    <property type="entry name" value="DD_CABYR_SP17"/>
</dbReference>
<feature type="region of interest" description="Disordered" evidence="1">
    <location>
        <begin position="333"/>
        <end position="576"/>
    </location>
</feature>
<feature type="compositionally biased region" description="Polar residues" evidence="1">
    <location>
        <begin position="333"/>
        <end position="347"/>
    </location>
</feature>
<evidence type="ECO:0000313" key="3">
    <source>
        <dbReference type="EMBL" id="JAP47138.1"/>
    </source>
</evidence>
<dbReference type="AlphaFoldDB" id="A0A0X3P5S4"/>
<dbReference type="Gene3D" id="1.20.890.10">
    <property type="entry name" value="cAMP-dependent protein kinase regulatory subunit, dimerization-anchoring domain"/>
    <property type="match status" value="1"/>
</dbReference>
<feature type="compositionally biased region" description="Polar residues" evidence="1">
    <location>
        <begin position="279"/>
        <end position="290"/>
    </location>
</feature>
<feature type="compositionally biased region" description="Basic and acidic residues" evidence="1">
    <location>
        <begin position="399"/>
        <end position="417"/>
    </location>
</feature>
<evidence type="ECO:0000259" key="2">
    <source>
        <dbReference type="SMART" id="SM00394"/>
    </source>
</evidence>
<name>A0A0X3P5S4_SCHSO</name>
<dbReference type="CDD" id="cd12100">
    <property type="entry name" value="DD_CABYR_SP17"/>
    <property type="match status" value="1"/>
</dbReference>
<gene>
    <name evidence="3" type="primary">SP17</name>
    <name evidence="3" type="ORF">TR151169</name>
</gene>
<protein>
    <submittedName>
        <fullName evidence="3">Sperm surface protein Sp17</fullName>
    </submittedName>
</protein>
<feature type="region of interest" description="Disordered" evidence="1">
    <location>
        <begin position="260"/>
        <end position="312"/>
    </location>
</feature>
<proteinExistence type="predicted"/>
<feature type="domain" description="RIIa" evidence="2">
    <location>
        <begin position="14"/>
        <end position="51"/>
    </location>
</feature>